<dbReference type="PANTHER" id="PTHR31286">
    <property type="entry name" value="GLYCINE-RICH CELL WALL STRUCTURAL PROTEIN 1.8-LIKE"/>
    <property type="match status" value="1"/>
</dbReference>
<keyword evidence="2" id="KW-1185">Reference proteome</keyword>
<dbReference type="PANTHER" id="PTHR31286:SF165">
    <property type="entry name" value="DUF4283 DOMAIN-CONTAINING PROTEIN"/>
    <property type="match status" value="1"/>
</dbReference>
<proteinExistence type="predicted"/>
<protein>
    <submittedName>
        <fullName evidence="1">Uncharacterized protein</fullName>
    </submittedName>
</protein>
<evidence type="ECO:0000313" key="1">
    <source>
        <dbReference type="EMBL" id="PKU73466.1"/>
    </source>
</evidence>
<reference evidence="1 2" key="2">
    <citation type="journal article" date="2017" name="Nature">
        <title>The Apostasia genome and the evolution of orchids.</title>
        <authorList>
            <person name="Zhang G.Q."/>
            <person name="Liu K.W."/>
            <person name="Li Z."/>
            <person name="Lohaus R."/>
            <person name="Hsiao Y.Y."/>
            <person name="Niu S.C."/>
            <person name="Wang J.Y."/>
            <person name="Lin Y.C."/>
            <person name="Xu Q."/>
            <person name="Chen L.J."/>
            <person name="Yoshida K."/>
            <person name="Fujiwara S."/>
            <person name="Wang Z.W."/>
            <person name="Zhang Y.Q."/>
            <person name="Mitsuda N."/>
            <person name="Wang M."/>
            <person name="Liu G.H."/>
            <person name="Pecoraro L."/>
            <person name="Huang H.X."/>
            <person name="Xiao X.J."/>
            <person name="Lin M."/>
            <person name="Wu X.Y."/>
            <person name="Wu W.L."/>
            <person name="Chen Y.Y."/>
            <person name="Chang S.B."/>
            <person name="Sakamoto S."/>
            <person name="Ohme-Takagi M."/>
            <person name="Yagi M."/>
            <person name="Zeng S.J."/>
            <person name="Shen C.Y."/>
            <person name="Yeh C.M."/>
            <person name="Luo Y.B."/>
            <person name="Tsai W.C."/>
            <person name="Van de Peer Y."/>
            <person name="Liu Z.J."/>
        </authorList>
    </citation>
    <scope>NUCLEOTIDE SEQUENCE [LARGE SCALE GENOMIC DNA]</scope>
    <source>
        <tissue evidence="1">The whole plant</tissue>
    </source>
</reference>
<dbReference type="Proteomes" id="UP000233837">
    <property type="component" value="Unassembled WGS sequence"/>
</dbReference>
<reference evidence="1 2" key="1">
    <citation type="journal article" date="2016" name="Sci. Rep.">
        <title>The Dendrobium catenatum Lindl. genome sequence provides insights into polysaccharide synthase, floral development and adaptive evolution.</title>
        <authorList>
            <person name="Zhang G.Q."/>
            <person name="Xu Q."/>
            <person name="Bian C."/>
            <person name="Tsai W.C."/>
            <person name="Yeh C.M."/>
            <person name="Liu K.W."/>
            <person name="Yoshida K."/>
            <person name="Zhang L.S."/>
            <person name="Chang S.B."/>
            <person name="Chen F."/>
            <person name="Shi Y."/>
            <person name="Su Y.Y."/>
            <person name="Zhang Y.Q."/>
            <person name="Chen L.J."/>
            <person name="Yin Y."/>
            <person name="Lin M."/>
            <person name="Huang H."/>
            <person name="Deng H."/>
            <person name="Wang Z.W."/>
            <person name="Zhu S.L."/>
            <person name="Zhao X."/>
            <person name="Deng C."/>
            <person name="Niu S.C."/>
            <person name="Huang J."/>
            <person name="Wang M."/>
            <person name="Liu G.H."/>
            <person name="Yang H.J."/>
            <person name="Xiao X.J."/>
            <person name="Hsiao Y.Y."/>
            <person name="Wu W.L."/>
            <person name="Chen Y.Y."/>
            <person name="Mitsuda N."/>
            <person name="Ohme-Takagi M."/>
            <person name="Luo Y.B."/>
            <person name="Van de Peer Y."/>
            <person name="Liu Z.J."/>
        </authorList>
    </citation>
    <scope>NUCLEOTIDE SEQUENCE [LARGE SCALE GENOMIC DNA]</scope>
    <source>
        <tissue evidence="1">The whole plant</tissue>
    </source>
</reference>
<dbReference type="InterPro" id="IPR040256">
    <property type="entry name" value="At4g02000-like"/>
</dbReference>
<accession>A0A2I0WCS3</accession>
<evidence type="ECO:0000313" key="2">
    <source>
        <dbReference type="Proteomes" id="UP000233837"/>
    </source>
</evidence>
<dbReference type="AlphaFoldDB" id="A0A2I0WCS3"/>
<dbReference type="EMBL" id="KZ502743">
    <property type="protein sequence ID" value="PKU73466.1"/>
    <property type="molecule type" value="Genomic_DNA"/>
</dbReference>
<organism evidence="1 2">
    <name type="scientific">Dendrobium catenatum</name>
    <dbReference type="NCBI Taxonomy" id="906689"/>
    <lineage>
        <taxon>Eukaryota</taxon>
        <taxon>Viridiplantae</taxon>
        <taxon>Streptophyta</taxon>
        <taxon>Embryophyta</taxon>
        <taxon>Tracheophyta</taxon>
        <taxon>Spermatophyta</taxon>
        <taxon>Magnoliopsida</taxon>
        <taxon>Liliopsida</taxon>
        <taxon>Asparagales</taxon>
        <taxon>Orchidaceae</taxon>
        <taxon>Epidendroideae</taxon>
        <taxon>Malaxideae</taxon>
        <taxon>Dendrobiinae</taxon>
        <taxon>Dendrobium</taxon>
    </lineage>
</organism>
<name>A0A2I0WCS3_9ASPA</name>
<sequence>MCLLKWTPNFDIREESPITPVWISFPNLCLHFFNHQILFGMASFFGRPLQTDEATASVSRLSIARVLVELDVYKKHPLEIWIGYEVKGYFQKVEFENLSIFCSFCKMNGHSINECFRKHPNLRTSTNSVKQMNKMVNQDVSNPALLLGNTTNPPQ</sequence>
<gene>
    <name evidence="1" type="ORF">MA16_Dca024991</name>
</gene>